<dbReference type="HAMAP" id="MF_02033">
    <property type="entry name" value="FtsA"/>
    <property type="match status" value="1"/>
</dbReference>
<dbReference type="SUPFAM" id="SSF53067">
    <property type="entry name" value="Actin-like ATPase domain"/>
    <property type="match status" value="2"/>
</dbReference>
<comment type="subunit">
    <text evidence="5">Self-interacts. Interacts with FtsZ.</text>
</comment>
<dbReference type="Gene3D" id="3.30.420.40">
    <property type="match status" value="2"/>
</dbReference>
<feature type="domain" description="SHS2" evidence="7">
    <location>
        <begin position="7"/>
        <end position="196"/>
    </location>
</feature>
<comment type="caution">
    <text evidence="8">The sequence shown here is derived from an EMBL/GenBank/DDBJ whole genome shotgun (WGS) entry which is preliminary data.</text>
</comment>
<name>A0A1G2E061_9BACT</name>
<evidence type="ECO:0000313" key="9">
    <source>
        <dbReference type="Proteomes" id="UP000176755"/>
    </source>
</evidence>
<reference evidence="8 9" key="1">
    <citation type="journal article" date="2016" name="Nat. Commun.">
        <title>Thousands of microbial genomes shed light on interconnected biogeochemical processes in an aquifer system.</title>
        <authorList>
            <person name="Anantharaman K."/>
            <person name="Brown C.T."/>
            <person name="Hug L.A."/>
            <person name="Sharon I."/>
            <person name="Castelle C.J."/>
            <person name="Probst A.J."/>
            <person name="Thomas B.C."/>
            <person name="Singh A."/>
            <person name="Wilkins M.J."/>
            <person name="Karaoz U."/>
            <person name="Brodie E.L."/>
            <person name="Williams K.H."/>
            <person name="Hubbard S.S."/>
            <person name="Banfield J.F."/>
        </authorList>
    </citation>
    <scope>NUCLEOTIDE SEQUENCE [LARGE SCALE GENOMIC DNA]</scope>
</reference>
<evidence type="ECO:0000256" key="1">
    <source>
        <dbReference type="ARBA" id="ARBA00022475"/>
    </source>
</evidence>
<comment type="subcellular location">
    <subcellularLocation>
        <location evidence="5">Cell membrane</location>
        <topology evidence="5">Peripheral membrane protein</topology>
        <orientation evidence="5">Cytoplasmic side</orientation>
    </subcellularLocation>
    <text evidence="5">Localizes to the Z ring in an FtsZ-dependent manner. Targeted to the membrane through a conserved C-terminal amphipathic helix.</text>
</comment>
<dbReference type="AlphaFoldDB" id="A0A1G2E061"/>
<dbReference type="CDD" id="cd24048">
    <property type="entry name" value="ASKHA_NBD_FtsA"/>
    <property type="match status" value="1"/>
</dbReference>
<dbReference type="Proteomes" id="UP000176755">
    <property type="component" value="Unassembled WGS sequence"/>
</dbReference>
<keyword evidence="2 5" id="KW-0132">Cell division</keyword>
<dbReference type="GO" id="GO:0009898">
    <property type="term" value="C:cytoplasmic side of plasma membrane"/>
    <property type="evidence" value="ECO:0007669"/>
    <property type="project" value="UniProtKB-UniRule"/>
</dbReference>
<organism evidence="8 9">
    <name type="scientific">Candidatus Nealsonbacteria bacterium RBG_13_42_11</name>
    <dbReference type="NCBI Taxonomy" id="1801663"/>
    <lineage>
        <taxon>Bacteria</taxon>
        <taxon>Candidatus Nealsoniibacteriota</taxon>
    </lineage>
</organism>
<dbReference type="GO" id="GO:0032153">
    <property type="term" value="C:cell division site"/>
    <property type="evidence" value="ECO:0007669"/>
    <property type="project" value="UniProtKB-UniRule"/>
</dbReference>
<gene>
    <name evidence="5" type="primary">ftsA</name>
    <name evidence="8" type="ORF">A2175_00085</name>
</gene>
<dbReference type="SMART" id="SM00842">
    <property type="entry name" value="FtsA"/>
    <property type="match status" value="1"/>
</dbReference>
<evidence type="ECO:0000256" key="2">
    <source>
        <dbReference type="ARBA" id="ARBA00022618"/>
    </source>
</evidence>
<keyword evidence="4 5" id="KW-0131">Cell cycle</keyword>
<proteinExistence type="inferred from homology"/>
<dbReference type="PANTHER" id="PTHR32432">
    <property type="entry name" value="CELL DIVISION PROTEIN FTSA-RELATED"/>
    <property type="match status" value="1"/>
</dbReference>
<dbReference type="GO" id="GO:0043093">
    <property type="term" value="P:FtsZ-dependent cytokinesis"/>
    <property type="evidence" value="ECO:0007669"/>
    <property type="project" value="UniProtKB-UniRule"/>
</dbReference>
<dbReference type="Gene3D" id="3.30.1490.110">
    <property type="match status" value="1"/>
</dbReference>
<evidence type="ECO:0000256" key="6">
    <source>
        <dbReference type="PIRNR" id="PIRNR003101"/>
    </source>
</evidence>
<protein>
    <recommendedName>
        <fullName evidence="5 6">Cell division protein FtsA</fullName>
    </recommendedName>
</protein>
<evidence type="ECO:0000256" key="4">
    <source>
        <dbReference type="ARBA" id="ARBA00023306"/>
    </source>
</evidence>
<evidence type="ECO:0000256" key="3">
    <source>
        <dbReference type="ARBA" id="ARBA00023136"/>
    </source>
</evidence>
<dbReference type="STRING" id="1801663.A2175_00085"/>
<dbReference type="EMBL" id="MHLY01000007">
    <property type="protein sequence ID" value="OGZ18681.1"/>
    <property type="molecule type" value="Genomic_DNA"/>
</dbReference>
<dbReference type="InterPro" id="IPR003494">
    <property type="entry name" value="SHS2_FtsA"/>
</dbReference>
<dbReference type="Pfam" id="PF14450">
    <property type="entry name" value="FtsA"/>
    <property type="match status" value="1"/>
</dbReference>
<dbReference type="NCBIfam" id="TIGR01174">
    <property type="entry name" value="ftsA"/>
    <property type="match status" value="1"/>
</dbReference>
<evidence type="ECO:0000256" key="5">
    <source>
        <dbReference type="HAMAP-Rule" id="MF_02033"/>
    </source>
</evidence>
<dbReference type="InterPro" id="IPR043129">
    <property type="entry name" value="ATPase_NBD"/>
</dbReference>
<dbReference type="Pfam" id="PF02491">
    <property type="entry name" value="SHS2_FTSA"/>
    <property type="match status" value="1"/>
</dbReference>
<accession>A0A1G2E061</accession>
<keyword evidence="1 5" id="KW-1003">Cell membrane</keyword>
<dbReference type="InterPro" id="IPR050696">
    <property type="entry name" value="FtsA/MreB"/>
</dbReference>
<dbReference type="PANTHER" id="PTHR32432:SF4">
    <property type="entry name" value="CELL DIVISION PROTEIN FTSA"/>
    <property type="match status" value="1"/>
</dbReference>
<sequence length="407" mass="44137">MSKTKLIAALDIGSSAIKILIAGKKEGEDKLHVVYQAQEPSVGVRRGTVMEPEKTSTAIQVLLNKVKTEGGHKVRSVYINIGGTHLFCTVSKGNIIVSRADEKISKEDVERVLQSAEIFSLPSNKEILEVFPKEYIVDGQGGIKDVVGMKGVRLETEVLALGVFSPYKNNLTDSVLDTGLQILDVIPSPLSSAAAVLSQRQKELGVALLEIGAGATQLAVFEEGNLIHLAILPIGSANITNDIAIGLKTDTDTAELIKTELGCCIFKGKNKKEKIEIEDEEPLVFSQKMLSKIIEDRVSEIFEEVKKELKKISKQGLLPAGVVLTGGGAKLSKIVDLAKKELKLPCRLGRPAKFTNLDDELSFTTACGLILRGVDWEEDKDLGRIKISSVSGGFGQKLKKFFQTFIP</sequence>
<comment type="function">
    <text evidence="5 6">Cell division protein that is involved in the assembly of the Z ring. May serve as a membrane anchor for the Z ring.</text>
</comment>
<dbReference type="PIRSF" id="PIRSF003101">
    <property type="entry name" value="FtsA"/>
    <property type="match status" value="1"/>
</dbReference>
<evidence type="ECO:0000259" key="7">
    <source>
        <dbReference type="SMART" id="SM00842"/>
    </source>
</evidence>
<dbReference type="InterPro" id="IPR020823">
    <property type="entry name" value="Cell_div_FtsA"/>
</dbReference>
<keyword evidence="3 5" id="KW-0472">Membrane</keyword>
<evidence type="ECO:0000313" key="8">
    <source>
        <dbReference type="EMBL" id="OGZ18681.1"/>
    </source>
</evidence>
<comment type="similarity">
    <text evidence="5 6">Belongs to the FtsA/MreB family.</text>
</comment>